<accession>A0ACB9CDG3</accession>
<reference evidence="1 2" key="2">
    <citation type="journal article" date="2022" name="Mol. Ecol. Resour.">
        <title>The genomes of chicory, endive, great burdock and yacon provide insights into Asteraceae paleo-polyploidization history and plant inulin production.</title>
        <authorList>
            <person name="Fan W."/>
            <person name="Wang S."/>
            <person name="Wang H."/>
            <person name="Wang A."/>
            <person name="Jiang F."/>
            <person name="Liu H."/>
            <person name="Zhao H."/>
            <person name="Xu D."/>
            <person name="Zhang Y."/>
        </authorList>
    </citation>
    <scope>NUCLEOTIDE SEQUENCE [LARGE SCALE GENOMIC DNA]</scope>
    <source>
        <strain evidence="2">cv. Yunnan</strain>
        <tissue evidence="1">Leaves</tissue>
    </source>
</reference>
<evidence type="ECO:0000313" key="1">
    <source>
        <dbReference type="EMBL" id="KAI3732304.1"/>
    </source>
</evidence>
<sequence>MKNSLFTYNALSREFDENYLRRFSEHFYEDEVLNLPSAPDVCSYLMPEADEVNSIRDGAVNNLKRLAEEFGRDCAMQHIVAQKDDEFESLNCQSIIELHK</sequence>
<reference evidence="2" key="1">
    <citation type="journal article" date="2022" name="Mol. Ecol. Resour.">
        <title>The genomes of chicory, endive, great burdock and yacon provide insights into Asteraceae palaeo-polyploidization history and plant inulin production.</title>
        <authorList>
            <person name="Fan W."/>
            <person name="Wang S."/>
            <person name="Wang H."/>
            <person name="Wang A."/>
            <person name="Jiang F."/>
            <person name="Liu H."/>
            <person name="Zhao H."/>
            <person name="Xu D."/>
            <person name="Zhang Y."/>
        </authorList>
    </citation>
    <scope>NUCLEOTIDE SEQUENCE [LARGE SCALE GENOMIC DNA]</scope>
    <source>
        <strain evidence="2">cv. Yunnan</strain>
    </source>
</reference>
<evidence type="ECO:0000313" key="2">
    <source>
        <dbReference type="Proteomes" id="UP001056120"/>
    </source>
</evidence>
<name>A0ACB9CDG3_9ASTR</name>
<proteinExistence type="predicted"/>
<gene>
    <name evidence="1" type="ORF">L1987_63508</name>
</gene>
<organism evidence="1 2">
    <name type="scientific">Smallanthus sonchifolius</name>
    <dbReference type="NCBI Taxonomy" id="185202"/>
    <lineage>
        <taxon>Eukaryota</taxon>
        <taxon>Viridiplantae</taxon>
        <taxon>Streptophyta</taxon>
        <taxon>Embryophyta</taxon>
        <taxon>Tracheophyta</taxon>
        <taxon>Spermatophyta</taxon>
        <taxon>Magnoliopsida</taxon>
        <taxon>eudicotyledons</taxon>
        <taxon>Gunneridae</taxon>
        <taxon>Pentapetalae</taxon>
        <taxon>asterids</taxon>
        <taxon>campanulids</taxon>
        <taxon>Asterales</taxon>
        <taxon>Asteraceae</taxon>
        <taxon>Asteroideae</taxon>
        <taxon>Heliantheae alliance</taxon>
        <taxon>Millerieae</taxon>
        <taxon>Smallanthus</taxon>
    </lineage>
</organism>
<comment type="caution">
    <text evidence="1">The sequence shown here is derived from an EMBL/GenBank/DDBJ whole genome shotgun (WGS) entry which is preliminary data.</text>
</comment>
<dbReference type="EMBL" id="CM042038">
    <property type="protein sequence ID" value="KAI3732304.1"/>
    <property type="molecule type" value="Genomic_DNA"/>
</dbReference>
<protein>
    <submittedName>
        <fullName evidence="1">Uncharacterized protein</fullName>
    </submittedName>
</protein>
<keyword evidence="2" id="KW-1185">Reference proteome</keyword>
<dbReference type="Proteomes" id="UP001056120">
    <property type="component" value="Linkage Group LG21"/>
</dbReference>